<evidence type="ECO:0000313" key="2">
    <source>
        <dbReference type="EMBL" id="KAH7060935.1"/>
    </source>
</evidence>
<dbReference type="PANTHER" id="PTHR34310">
    <property type="entry name" value="DUF427 DOMAIN PROTEIN (AFU_ORTHOLOGUE AFUA_3G02220)"/>
    <property type="match status" value="1"/>
</dbReference>
<evidence type="ECO:0000259" key="1">
    <source>
        <dbReference type="Pfam" id="PF04248"/>
    </source>
</evidence>
<dbReference type="PANTHER" id="PTHR34310:SF9">
    <property type="entry name" value="BLR5716 PROTEIN"/>
    <property type="match status" value="1"/>
</dbReference>
<sequence>MADTSDLVQLAEKIAKGGPYKSLKTQRRVRGLLNGKYAFDTLTPHYVWEHPYYPQFYIPIQDFTPDATVVKTGPVDGANGIVWLGQLSVGDVSTLRVLLFGASPLKNLVRVDFNAIDQWFEEDVPIYHSPKDPYKRIDILPSSRSVRVAVDGVTLAEATSPLFLFETDHRTRYYLPPTSVKWEFLTKSNTETYCPYKGKANYFHLTVNGKEYRDVVWCYPHPTAESSQVAGYLCFYNEKVDVWVDGVMEKKAGL</sequence>
<dbReference type="Proteomes" id="UP000774617">
    <property type="component" value="Unassembled WGS sequence"/>
</dbReference>
<dbReference type="InterPro" id="IPR007361">
    <property type="entry name" value="DUF427"/>
</dbReference>
<keyword evidence="3" id="KW-1185">Reference proteome</keyword>
<reference evidence="2 3" key="1">
    <citation type="journal article" date="2021" name="Nat. Commun.">
        <title>Genetic determinants of endophytism in the Arabidopsis root mycobiome.</title>
        <authorList>
            <person name="Mesny F."/>
            <person name="Miyauchi S."/>
            <person name="Thiergart T."/>
            <person name="Pickel B."/>
            <person name="Atanasova L."/>
            <person name="Karlsson M."/>
            <person name="Huettel B."/>
            <person name="Barry K.W."/>
            <person name="Haridas S."/>
            <person name="Chen C."/>
            <person name="Bauer D."/>
            <person name="Andreopoulos W."/>
            <person name="Pangilinan J."/>
            <person name="LaButti K."/>
            <person name="Riley R."/>
            <person name="Lipzen A."/>
            <person name="Clum A."/>
            <person name="Drula E."/>
            <person name="Henrissat B."/>
            <person name="Kohler A."/>
            <person name="Grigoriev I.V."/>
            <person name="Martin F.M."/>
            <person name="Hacquard S."/>
        </authorList>
    </citation>
    <scope>NUCLEOTIDE SEQUENCE [LARGE SCALE GENOMIC DNA]</scope>
    <source>
        <strain evidence="2 3">MPI-SDFR-AT-0080</strain>
    </source>
</reference>
<dbReference type="EMBL" id="JAGTJR010000005">
    <property type="protein sequence ID" value="KAH7060935.1"/>
    <property type="molecule type" value="Genomic_DNA"/>
</dbReference>
<evidence type="ECO:0000313" key="3">
    <source>
        <dbReference type="Proteomes" id="UP000774617"/>
    </source>
</evidence>
<feature type="domain" description="DUF427" evidence="1">
    <location>
        <begin position="146"/>
        <end position="238"/>
    </location>
</feature>
<dbReference type="Gene3D" id="2.170.150.40">
    <property type="entry name" value="Domain of unknown function (DUF427)"/>
    <property type="match status" value="1"/>
</dbReference>
<accession>A0ABQ8GNI7</accession>
<comment type="caution">
    <text evidence="2">The sequence shown here is derived from an EMBL/GenBank/DDBJ whole genome shotgun (WGS) entry which is preliminary data.</text>
</comment>
<organism evidence="2 3">
    <name type="scientific">Macrophomina phaseolina</name>
    <dbReference type="NCBI Taxonomy" id="35725"/>
    <lineage>
        <taxon>Eukaryota</taxon>
        <taxon>Fungi</taxon>
        <taxon>Dikarya</taxon>
        <taxon>Ascomycota</taxon>
        <taxon>Pezizomycotina</taxon>
        <taxon>Dothideomycetes</taxon>
        <taxon>Dothideomycetes incertae sedis</taxon>
        <taxon>Botryosphaeriales</taxon>
        <taxon>Botryosphaeriaceae</taxon>
        <taxon>Macrophomina</taxon>
    </lineage>
</organism>
<dbReference type="InterPro" id="IPR038694">
    <property type="entry name" value="DUF427_sf"/>
</dbReference>
<gene>
    <name evidence="2" type="ORF">B0J12DRAFT_594018</name>
</gene>
<proteinExistence type="predicted"/>
<name>A0ABQ8GNI7_9PEZI</name>
<dbReference type="Pfam" id="PF04248">
    <property type="entry name" value="NTP_transf_9"/>
    <property type="match status" value="1"/>
</dbReference>
<protein>
    <recommendedName>
        <fullName evidence="1">DUF427 domain-containing protein</fullName>
    </recommendedName>
</protein>